<dbReference type="GO" id="GO:0005524">
    <property type="term" value="F:ATP binding"/>
    <property type="evidence" value="ECO:0007669"/>
    <property type="project" value="UniProtKB-UniRule"/>
</dbReference>
<keyword evidence="1 3" id="KW-0547">Nucleotide-binding</keyword>
<evidence type="ECO:0000313" key="7">
    <source>
        <dbReference type="Proteomes" id="UP000076532"/>
    </source>
</evidence>
<dbReference type="PIRSF" id="PIRSF000654">
    <property type="entry name" value="Integrin-linked_kinase"/>
    <property type="match status" value="1"/>
</dbReference>
<dbReference type="InterPro" id="IPR000719">
    <property type="entry name" value="Prot_kinase_dom"/>
</dbReference>
<dbReference type="InterPro" id="IPR051681">
    <property type="entry name" value="Ser/Thr_Kinases-Pseudokinases"/>
</dbReference>
<organism evidence="6 7">
    <name type="scientific">Athelia psychrophila</name>
    <dbReference type="NCBI Taxonomy" id="1759441"/>
    <lineage>
        <taxon>Eukaryota</taxon>
        <taxon>Fungi</taxon>
        <taxon>Dikarya</taxon>
        <taxon>Basidiomycota</taxon>
        <taxon>Agaricomycotina</taxon>
        <taxon>Agaricomycetes</taxon>
        <taxon>Agaricomycetidae</taxon>
        <taxon>Atheliales</taxon>
        <taxon>Atheliaceae</taxon>
        <taxon>Athelia</taxon>
    </lineage>
</organism>
<evidence type="ECO:0000256" key="4">
    <source>
        <dbReference type="RuleBase" id="RU000304"/>
    </source>
</evidence>
<keyword evidence="4" id="KW-0418">Kinase</keyword>
<dbReference type="PROSITE" id="PS00107">
    <property type="entry name" value="PROTEIN_KINASE_ATP"/>
    <property type="match status" value="1"/>
</dbReference>
<dbReference type="PROSITE" id="PS50011">
    <property type="entry name" value="PROTEIN_KINASE_DOM"/>
    <property type="match status" value="1"/>
</dbReference>
<dbReference type="EMBL" id="KV417485">
    <property type="protein sequence ID" value="KZP32621.1"/>
    <property type="molecule type" value="Genomic_DNA"/>
</dbReference>
<dbReference type="Proteomes" id="UP000076532">
    <property type="component" value="Unassembled WGS sequence"/>
</dbReference>
<dbReference type="PANTHER" id="PTHR44329:SF261">
    <property type="entry name" value="ZINC FINGER CONTAINING PROTEIN KINASE-RELATED"/>
    <property type="match status" value="1"/>
</dbReference>
<dbReference type="PROSITE" id="PS00108">
    <property type="entry name" value="PROTEIN_KINASE_ST"/>
    <property type="match status" value="1"/>
</dbReference>
<evidence type="ECO:0000256" key="2">
    <source>
        <dbReference type="ARBA" id="ARBA00022840"/>
    </source>
</evidence>
<evidence type="ECO:0000259" key="5">
    <source>
        <dbReference type="PROSITE" id="PS50011"/>
    </source>
</evidence>
<dbReference type="InterPro" id="IPR008271">
    <property type="entry name" value="Ser/Thr_kinase_AS"/>
</dbReference>
<name>A0A166VDS8_9AGAM</name>
<dbReference type="Gene3D" id="1.10.510.10">
    <property type="entry name" value="Transferase(Phosphotransferase) domain 1"/>
    <property type="match status" value="1"/>
</dbReference>
<keyword evidence="4" id="KW-0723">Serine/threonine-protein kinase</keyword>
<feature type="binding site" evidence="3">
    <location>
        <position position="72"/>
    </location>
    <ligand>
        <name>ATP</name>
        <dbReference type="ChEBI" id="CHEBI:30616"/>
    </ligand>
</feature>
<evidence type="ECO:0000256" key="1">
    <source>
        <dbReference type="ARBA" id="ARBA00022741"/>
    </source>
</evidence>
<accession>A0A166VDS8</accession>
<dbReference type="GO" id="GO:0004674">
    <property type="term" value="F:protein serine/threonine kinase activity"/>
    <property type="evidence" value="ECO:0007669"/>
    <property type="project" value="UniProtKB-KW"/>
</dbReference>
<keyword evidence="2 3" id="KW-0067">ATP-binding</keyword>
<keyword evidence="4" id="KW-0808">Transferase</keyword>
<dbReference type="OrthoDB" id="4062651at2759"/>
<comment type="similarity">
    <text evidence="4">Belongs to the protein kinase superfamily.</text>
</comment>
<dbReference type="PANTHER" id="PTHR44329">
    <property type="entry name" value="SERINE/THREONINE-PROTEIN KINASE TNNI3K-RELATED"/>
    <property type="match status" value="1"/>
</dbReference>
<reference evidence="6 7" key="1">
    <citation type="journal article" date="2016" name="Mol. Biol. Evol.">
        <title>Comparative Genomics of Early-Diverging Mushroom-Forming Fungi Provides Insights into the Origins of Lignocellulose Decay Capabilities.</title>
        <authorList>
            <person name="Nagy L.G."/>
            <person name="Riley R."/>
            <person name="Tritt A."/>
            <person name="Adam C."/>
            <person name="Daum C."/>
            <person name="Floudas D."/>
            <person name="Sun H."/>
            <person name="Yadav J.S."/>
            <person name="Pangilinan J."/>
            <person name="Larsson K.H."/>
            <person name="Matsuura K."/>
            <person name="Barry K."/>
            <person name="Labutti K."/>
            <person name="Kuo R."/>
            <person name="Ohm R.A."/>
            <person name="Bhattacharya S.S."/>
            <person name="Shirouzu T."/>
            <person name="Yoshinaga Y."/>
            <person name="Martin F.M."/>
            <person name="Grigoriev I.V."/>
            <person name="Hibbett D.S."/>
        </authorList>
    </citation>
    <scope>NUCLEOTIDE SEQUENCE [LARGE SCALE GENOMIC DNA]</scope>
    <source>
        <strain evidence="6 7">CBS 109695</strain>
    </source>
</reference>
<sequence>MYPYLQAPSYAPPPHIRTSGEVSQARIAQMDITGRIDFQRHHSRLIGEGSYGQVYWAWYTRSSGEQIPVAIKTLLCSSGVEDRRKVYERLLREIITWKRVSQHENVAELMGIYRTSHDLPYLVLPYYKNNKLLPYMATRHPCERLARAKEIARGVDALHGNNVIHGDLKPENIVVSDKGHAKIVDFGVSLITELQGFTTSTQNVNVRHSAPELMPLVASSPLKPTRESDIFSLGILFMQLFDGRPNCLPYNHIPLNPNNTISLLKRIHQGERPIRECYPNISHSMWNVIAACWHANPSARPNIQQVRTWLDRF</sequence>
<evidence type="ECO:0000313" key="6">
    <source>
        <dbReference type="EMBL" id="KZP32621.1"/>
    </source>
</evidence>
<feature type="domain" description="Protein kinase" evidence="5">
    <location>
        <begin position="40"/>
        <end position="310"/>
    </location>
</feature>
<dbReference type="SUPFAM" id="SSF56112">
    <property type="entry name" value="Protein kinase-like (PK-like)"/>
    <property type="match status" value="1"/>
</dbReference>
<evidence type="ECO:0000256" key="3">
    <source>
        <dbReference type="PROSITE-ProRule" id="PRU10141"/>
    </source>
</evidence>
<dbReference type="STRING" id="436010.A0A166VDS8"/>
<dbReference type="Pfam" id="PF00069">
    <property type="entry name" value="Pkinase"/>
    <property type="match status" value="1"/>
</dbReference>
<dbReference type="InterPro" id="IPR011009">
    <property type="entry name" value="Kinase-like_dom_sf"/>
</dbReference>
<dbReference type="AlphaFoldDB" id="A0A166VDS8"/>
<proteinExistence type="inferred from homology"/>
<protein>
    <submittedName>
        <fullName evidence="6">Kinase-like protein</fullName>
    </submittedName>
</protein>
<keyword evidence="7" id="KW-1185">Reference proteome</keyword>
<gene>
    <name evidence="6" type="ORF">FIBSPDRAFT_1036753</name>
</gene>
<dbReference type="SMART" id="SM00220">
    <property type="entry name" value="S_TKc"/>
    <property type="match status" value="1"/>
</dbReference>
<dbReference type="CDD" id="cd14014">
    <property type="entry name" value="STKc_PknB_like"/>
    <property type="match status" value="1"/>
</dbReference>
<dbReference type="InterPro" id="IPR017441">
    <property type="entry name" value="Protein_kinase_ATP_BS"/>
</dbReference>